<dbReference type="PROSITE" id="PS50096">
    <property type="entry name" value="IQ"/>
    <property type="match status" value="1"/>
</dbReference>
<reference evidence="2 3" key="1">
    <citation type="submission" date="2016-11" db="EMBL/GenBank/DDBJ databases">
        <title>The macronuclear genome of Stentor coeruleus: a giant cell with tiny introns.</title>
        <authorList>
            <person name="Slabodnick M."/>
            <person name="Ruby J.G."/>
            <person name="Reiff S.B."/>
            <person name="Swart E.C."/>
            <person name="Gosai S."/>
            <person name="Prabakaran S."/>
            <person name="Witkowska E."/>
            <person name="Larue G.E."/>
            <person name="Fisher S."/>
            <person name="Freeman R.M."/>
            <person name="Gunawardena J."/>
            <person name="Chu W."/>
            <person name="Stover N.A."/>
            <person name="Gregory B.D."/>
            <person name="Nowacki M."/>
            <person name="Derisi J."/>
            <person name="Roy S.W."/>
            <person name="Marshall W.F."/>
            <person name="Sood P."/>
        </authorList>
    </citation>
    <scope>NUCLEOTIDE SEQUENCE [LARGE SCALE GENOMIC DNA]</scope>
    <source>
        <strain evidence="2">WM001</strain>
    </source>
</reference>
<evidence type="ECO:0000313" key="3">
    <source>
        <dbReference type="Proteomes" id="UP000187209"/>
    </source>
</evidence>
<sequence>MFIKVSSNRKPRQSREFTTKEVPVDLQAENKVEQQVEVIEVKMPIDPVSVQSALRGHMARKEMTPQLKDYRNSKIFKPEEYLKSLTSH</sequence>
<keyword evidence="3" id="KW-1185">Reference proteome</keyword>
<protein>
    <submittedName>
        <fullName evidence="2">Uncharacterized protein</fullName>
    </submittedName>
</protein>
<dbReference type="Proteomes" id="UP000187209">
    <property type="component" value="Unassembled WGS sequence"/>
</dbReference>
<evidence type="ECO:0000313" key="2">
    <source>
        <dbReference type="EMBL" id="OMJ82053.1"/>
    </source>
</evidence>
<comment type="caution">
    <text evidence="2">The sequence shown here is derived from an EMBL/GenBank/DDBJ whole genome shotgun (WGS) entry which is preliminary data.</text>
</comment>
<organism evidence="2 3">
    <name type="scientific">Stentor coeruleus</name>
    <dbReference type="NCBI Taxonomy" id="5963"/>
    <lineage>
        <taxon>Eukaryota</taxon>
        <taxon>Sar</taxon>
        <taxon>Alveolata</taxon>
        <taxon>Ciliophora</taxon>
        <taxon>Postciliodesmatophora</taxon>
        <taxon>Heterotrichea</taxon>
        <taxon>Heterotrichida</taxon>
        <taxon>Stentoridae</taxon>
        <taxon>Stentor</taxon>
    </lineage>
</organism>
<feature type="region of interest" description="Disordered" evidence="1">
    <location>
        <begin position="1"/>
        <end position="20"/>
    </location>
</feature>
<proteinExistence type="predicted"/>
<dbReference type="EMBL" id="MPUH01000356">
    <property type="protein sequence ID" value="OMJ82053.1"/>
    <property type="molecule type" value="Genomic_DNA"/>
</dbReference>
<dbReference type="AlphaFoldDB" id="A0A1R2BZ29"/>
<accession>A0A1R2BZ29</accession>
<evidence type="ECO:0000256" key="1">
    <source>
        <dbReference type="SAM" id="MobiDB-lite"/>
    </source>
</evidence>
<name>A0A1R2BZ29_9CILI</name>
<gene>
    <name evidence="2" type="ORF">SteCoe_17386</name>
</gene>